<dbReference type="Pfam" id="PF11700">
    <property type="entry name" value="ATG22"/>
    <property type="match status" value="1"/>
</dbReference>
<dbReference type="GO" id="GO:0006865">
    <property type="term" value="P:amino acid transport"/>
    <property type="evidence" value="ECO:0007669"/>
    <property type="project" value="UniProtKB-KW"/>
</dbReference>
<dbReference type="SUPFAM" id="SSF103473">
    <property type="entry name" value="MFS general substrate transporter"/>
    <property type="match status" value="1"/>
</dbReference>
<gene>
    <name evidence="10" type="ORF">JX265_013729</name>
</gene>
<evidence type="ECO:0000256" key="1">
    <source>
        <dbReference type="ARBA" id="ARBA00004128"/>
    </source>
</evidence>
<dbReference type="AlphaFoldDB" id="A0A9P9W802"/>
<keyword evidence="8" id="KW-0926">Vacuole</keyword>
<evidence type="ECO:0000256" key="2">
    <source>
        <dbReference type="ARBA" id="ARBA00006978"/>
    </source>
</evidence>
<feature type="transmembrane region" description="Helical" evidence="8">
    <location>
        <begin position="454"/>
        <end position="477"/>
    </location>
</feature>
<comment type="function">
    <text evidence="8">Vacuolar effluxer which mediate the efflux of amino acids resulting from autophagic degradation. The release of autophagic amino acids allows the maintenance of protein synthesis and viability during nitrogen starvation.</text>
</comment>
<name>A0A9P9W802_9PEZI</name>
<evidence type="ECO:0000256" key="7">
    <source>
        <dbReference type="ARBA" id="ARBA00023136"/>
    </source>
</evidence>
<feature type="transmembrane region" description="Helical" evidence="8">
    <location>
        <begin position="420"/>
        <end position="442"/>
    </location>
</feature>
<dbReference type="PANTHER" id="PTHR23519">
    <property type="entry name" value="AUTOPHAGY-RELATED PROTEIN 22"/>
    <property type="match status" value="1"/>
</dbReference>
<keyword evidence="5 8" id="KW-1133">Transmembrane helix</keyword>
<evidence type="ECO:0000313" key="10">
    <source>
        <dbReference type="EMBL" id="KAI1848986.1"/>
    </source>
</evidence>
<organism evidence="10 11">
    <name type="scientific">Neoarthrinium moseri</name>
    <dbReference type="NCBI Taxonomy" id="1658444"/>
    <lineage>
        <taxon>Eukaryota</taxon>
        <taxon>Fungi</taxon>
        <taxon>Dikarya</taxon>
        <taxon>Ascomycota</taxon>
        <taxon>Pezizomycotina</taxon>
        <taxon>Sordariomycetes</taxon>
        <taxon>Xylariomycetidae</taxon>
        <taxon>Amphisphaeriales</taxon>
        <taxon>Apiosporaceae</taxon>
        <taxon>Neoarthrinium</taxon>
    </lineage>
</organism>
<evidence type="ECO:0000256" key="8">
    <source>
        <dbReference type="RuleBase" id="RU363073"/>
    </source>
</evidence>
<dbReference type="EMBL" id="JAFIMR010000081">
    <property type="protein sequence ID" value="KAI1848986.1"/>
    <property type="molecule type" value="Genomic_DNA"/>
</dbReference>
<feature type="compositionally biased region" description="Polar residues" evidence="9">
    <location>
        <begin position="1"/>
        <end position="11"/>
    </location>
</feature>
<feature type="transmembrane region" description="Helical" evidence="8">
    <location>
        <begin position="101"/>
        <end position="123"/>
    </location>
</feature>
<feature type="transmembrane region" description="Helical" evidence="8">
    <location>
        <begin position="229"/>
        <end position="249"/>
    </location>
</feature>
<evidence type="ECO:0000256" key="9">
    <source>
        <dbReference type="SAM" id="MobiDB-lite"/>
    </source>
</evidence>
<keyword evidence="7 8" id="KW-0472">Membrane</keyword>
<keyword evidence="8" id="KW-0029">Amino-acid transport</keyword>
<feature type="transmembrane region" description="Helical" evidence="8">
    <location>
        <begin position="160"/>
        <end position="185"/>
    </location>
</feature>
<dbReference type="InterPro" id="IPR050495">
    <property type="entry name" value="ATG22/LtaA_families"/>
</dbReference>
<dbReference type="OrthoDB" id="42657at2759"/>
<feature type="transmembrane region" description="Helical" evidence="8">
    <location>
        <begin position="389"/>
        <end position="408"/>
    </location>
</feature>
<feature type="transmembrane region" description="Helical" evidence="8">
    <location>
        <begin position="135"/>
        <end position="154"/>
    </location>
</feature>
<evidence type="ECO:0000313" key="11">
    <source>
        <dbReference type="Proteomes" id="UP000829685"/>
    </source>
</evidence>
<comment type="subcellular location">
    <subcellularLocation>
        <location evidence="1 8">Vacuole membrane</location>
        <topology evidence="1 8">Multi-pass membrane protein</topology>
    </subcellularLocation>
</comment>
<evidence type="ECO:0000256" key="4">
    <source>
        <dbReference type="ARBA" id="ARBA00022692"/>
    </source>
</evidence>
<comment type="caution">
    <text evidence="10">The sequence shown here is derived from an EMBL/GenBank/DDBJ whole genome shotgun (WGS) entry which is preliminary data.</text>
</comment>
<dbReference type="PANTHER" id="PTHR23519:SF5">
    <property type="entry name" value="AUTOPHAGY-RELATED PROTEIN"/>
    <property type="match status" value="1"/>
</dbReference>
<keyword evidence="6 8" id="KW-0072">Autophagy</keyword>
<keyword evidence="11" id="KW-1185">Reference proteome</keyword>
<evidence type="ECO:0000256" key="5">
    <source>
        <dbReference type="ARBA" id="ARBA00022989"/>
    </source>
</evidence>
<dbReference type="Proteomes" id="UP000829685">
    <property type="component" value="Unassembled WGS sequence"/>
</dbReference>
<dbReference type="GO" id="GO:0005774">
    <property type="term" value="C:vacuolar membrane"/>
    <property type="evidence" value="ECO:0007669"/>
    <property type="project" value="UniProtKB-SubCell"/>
</dbReference>
<dbReference type="Gene3D" id="1.20.1250.20">
    <property type="entry name" value="MFS general substrate transporter like domains"/>
    <property type="match status" value="1"/>
</dbReference>
<sequence>MSDSKPPTNYSEKPLAGAQPDHDGAAVSNSSDQHRRLKLEKYAYYAYFFANNGVGPYNYSTLLFQNLIFQAGFDPDVLPLGSQPCGEGQCHVPWAGGSKAYASVVNIASGLTFLGQAIFFIFLGATADYGEWSPWILRVSTLVYSAFQLGYLGVKTPDTWGAAMALYIFSNIFWAISFTFFIALFPKIAADQPAAVEALDNKNNGLISNAEYHSKIETERSKTLNRSWAWNNFGVVVSCCLCLAILKGIDAEASIENNNLGYSACAAVCAGLALVFSVPWFFLQKKRPGKPVPRGANLVVVGMKNYWKTTCTLAARLPQTFFYVLVSFLLSDAINTFMTQVTIAQSSVVLFSATDNTYFLIIQGVSWTVFPYLAVWIQAKLCLRTKTMLHIANSGCLLLAIWGTAGIWTTTVGYHNMWEFWTYSALCGAAVGIQWSYAQAFMGELVPRGEENHFFSLLGVVSKGGSWIGPIISSALIDRTQNAWVPFGFIALLIALSAFLVVLVDEVKGRNDCVGYLKAKGEQSDGVVNDAP</sequence>
<protein>
    <recommendedName>
        <fullName evidence="8">Autophagy-related protein</fullName>
    </recommendedName>
</protein>
<dbReference type="InterPro" id="IPR024671">
    <property type="entry name" value="Atg22-like"/>
</dbReference>
<keyword evidence="4 8" id="KW-0812">Transmembrane</keyword>
<proteinExistence type="inferred from homology"/>
<feature type="region of interest" description="Disordered" evidence="9">
    <location>
        <begin position="1"/>
        <end position="32"/>
    </location>
</feature>
<feature type="transmembrane region" description="Helical" evidence="8">
    <location>
        <begin position="358"/>
        <end position="377"/>
    </location>
</feature>
<feature type="transmembrane region" description="Helical" evidence="8">
    <location>
        <begin position="483"/>
        <end position="504"/>
    </location>
</feature>
<feature type="transmembrane region" description="Helical" evidence="8">
    <location>
        <begin position="261"/>
        <end position="283"/>
    </location>
</feature>
<keyword evidence="3 8" id="KW-0813">Transport</keyword>
<comment type="similarity">
    <text evidence="2 8">Belongs to the ATG22 family.</text>
</comment>
<evidence type="ECO:0000256" key="3">
    <source>
        <dbReference type="ARBA" id="ARBA00022448"/>
    </source>
</evidence>
<accession>A0A9P9W802</accession>
<feature type="transmembrane region" description="Helical" evidence="8">
    <location>
        <begin position="320"/>
        <end position="338"/>
    </location>
</feature>
<dbReference type="GO" id="GO:0006914">
    <property type="term" value="P:autophagy"/>
    <property type="evidence" value="ECO:0007669"/>
    <property type="project" value="UniProtKB-KW"/>
</dbReference>
<dbReference type="InterPro" id="IPR036259">
    <property type="entry name" value="MFS_trans_sf"/>
</dbReference>
<reference evidence="10" key="1">
    <citation type="submission" date="2021-03" db="EMBL/GenBank/DDBJ databases">
        <title>Revisited historic fungal species revealed as producer of novel bioactive compounds through whole genome sequencing and comparative genomics.</title>
        <authorList>
            <person name="Vignolle G.A."/>
            <person name="Hochenegger N."/>
            <person name="Mach R.L."/>
            <person name="Mach-Aigner A.R."/>
            <person name="Javad Rahimi M."/>
            <person name="Salim K.A."/>
            <person name="Chan C.M."/>
            <person name="Lim L.B.L."/>
            <person name="Cai F."/>
            <person name="Druzhinina I.S."/>
            <person name="U'Ren J.M."/>
            <person name="Derntl C."/>
        </authorList>
    </citation>
    <scope>NUCLEOTIDE SEQUENCE</scope>
    <source>
        <strain evidence="10">TUCIM 5799</strain>
    </source>
</reference>
<evidence type="ECO:0000256" key="6">
    <source>
        <dbReference type="ARBA" id="ARBA00023006"/>
    </source>
</evidence>